<dbReference type="AlphaFoldDB" id="D4G8Y4"/>
<keyword evidence="2" id="KW-1185">Reference proteome</keyword>
<name>D4G8Y4_RIEPU</name>
<evidence type="ECO:0000313" key="2">
    <source>
        <dbReference type="Proteomes" id="UP000001700"/>
    </source>
</evidence>
<gene>
    <name evidence="1" type="ordered locus">RIEPE_0560</name>
</gene>
<organism evidence="1 2">
    <name type="scientific">Riesia pediculicola (strain USDA)</name>
    <dbReference type="NCBI Taxonomy" id="515618"/>
    <lineage>
        <taxon>Bacteria</taxon>
        <taxon>Pseudomonadati</taxon>
        <taxon>Pseudomonadota</taxon>
        <taxon>Gammaproteobacteria</taxon>
        <taxon>Enterobacterales</taxon>
        <taxon>Enterobacteriaceae</taxon>
        <taxon>Candidatus Riesia</taxon>
    </lineage>
</organism>
<dbReference type="STRING" id="515618.RIEPE_0560"/>
<dbReference type="Proteomes" id="UP000001700">
    <property type="component" value="Chromosome"/>
</dbReference>
<dbReference type="KEGG" id="rip:RIEPE_0560"/>
<proteinExistence type="predicted"/>
<dbReference type="EMBL" id="CP001085">
    <property type="protein sequence ID" value="ADD79721.1"/>
    <property type="molecule type" value="Genomic_DNA"/>
</dbReference>
<reference evidence="1" key="1">
    <citation type="submission" date="2008-05" db="EMBL/GenBank/DDBJ databases">
        <title>Genome sequence of Riesia pediculicola USDA.</title>
        <authorList>
            <person name="Kirkness E.F."/>
        </authorList>
    </citation>
    <scope>NUCLEOTIDE SEQUENCE [LARGE SCALE GENOMIC DNA]</scope>
    <source>
        <strain evidence="1">USDA</strain>
    </source>
</reference>
<accession>D4G8Y4</accession>
<protein>
    <submittedName>
        <fullName evidence="1">Uncharacterized protein</fullName>
    </submittedName>
</protein>
<evidence type="ECO:0000313" key="1">
    <source>
        <dbReference type="EMBL" id="ADD79721.1"/>
    </source>
</evidence>
<dbReference type="HOGENOM" id="CLU_3275961_0_0_6"/>
<sequence>MDILIISLIKYIIFMVRNQFFCERCFKKKLIKNVIETQHIS</sequence>